<dbReference type="PANTHER" id="PTHR43297">
    <property type="entry name" value="OLIGOPEPTIDE TRANSPORT ATP-BINDING PROTEIN APPD"/>
    <property type="match status" value="1"/>
</dbReference>
<keyword evidence="10" id="KW-1185">Reference proteome</keyword>
<keyword evidence="3" id="KW-0813">Transport</keyword>
<dbReference type="NCBIfam" id="TIGR01727">
    <property type="entry name" value="oligo_HPY"/>
    <property type="match status" value="1"/>
</dbReference>
<dbReference type="InterPro" id="IPR003593">
    <property type="entry name" value="AAA+_ATPase"/>
</dbReference>
<evidence type="ECO:0000259" key="8">
    <source>
        <dbReference type="PROSITE" id="PS50893"/>
    </source>
</evidence>
<evidence type="ECO:0000256" key="1">
    <source>
        <dbReference type="ARBA" id="ARBA00004202"/>
    </source>
</evidence>
<evidence type="ECO:0000313" key="10">
    <source>
        <dbReference type="Proteomes" id="UP000252731"/>
    </source>
</evidence>
<evidence type="ECO:0000256" key="7">
    <source>
        <dbReference type="ARBA" id="ARBA00023136"/>
    </source>
</evidence>
<dbReference type="PROSITE" id="PS50893">
    <property type="entry name" value="ABC_TRANSPORTER_2"/>
    <property type="match status" value="1"/>
</dbReference>
<dbReference type="FunFam" id="3.40.50.300:FF:000016">
    <property type="entry name" value="Oligopeptide ABC transporter ATP-binding component"/>
    <property type="match status" value="1"/>
</dbReference>
<dbReference type="CDD" id="cd03257">
    <property type="entry name" value="ABC_NikE_OppD_transporters"/>
    <property type="match status" value="1"/>
</dbReference>
<dbReference type="AlphaFoldDB" id="A0A366JX38"/>
<dbReference type="PROSITE" id="PS00211">
    <property type="entry name" value="ABC_TRANSPORTER_1"/>
    <property type="match status" value="1"/>
</dbReference>
<reference evidence="9 10" key="1">
    <citation type="submission" date="2018-06" db="EMBL/GenBank/DDBJ databases">
        <title>Freshwater and sediment microbial communities from various areas in North America, analyzing microbe dynamics in response to fracking.</title>
        <authorList>
            <person name="Lamendella R."/>
        </authorList>
    </citation>
    <scope>NUCLEOTIDE SEQUENCE [LARGE SCALE GENOMIC DNA]</scope>
    <source>
        <strain evidence="9 10">14_TX</strain>
    </source>
</reference>
<organism evidence="9 10">
    <name type="scientific">Cytobacillus firmus</name>
    <name type="common">Bacillus firmus</name>
    <dbReference type="NCBI Taxonomy" id="1399"/>
    <lineage>
        <taxon>Bacteria</taxon>
        <taxon>Bacillati</taxon>
        <taxon>Bacillota</taxon>
        <taxon>Bacilli</taxon>
        <taxon>Bacillales</taxon>
        <taxon>Bacillaceae</taxon>
        <taxon>Cytobacillus</taxon>
    </lineage>
</organism>
<keyword evidence="7" id="KW-0472">Membrane</keyword>
<accession>A0A366JX38</accession>
<dbReference type="Gene3D" id="3.40.50.300">
    <property type="entry name" value="P-loop containing nucleotide triphosphate hydrolases"/>
    <property type="match status" value="1"/>
</dbReference>
<dbReference type="GO" id="GO:0015833">
    <property type="term" value="P:peptide transport"/>
    <property type="evidence" value="ECO:0007669"/>
    <property type="project" value="InterPro"/>
</dbReference>
<feature type="domain" description="ABC transporter" evidence="8">
    <location>
        <begin position="25"/>
        <end position="276"/>
    </location>
</feature>
<dbReference type="GO" id="GO:0005886">
    <property type="term" value="C:plasma membrane"/>
    <property type="evidence" value="ECO:0007669"/>
    <property type="project" value="UniProtKB-SubCell"/>
</dbReference>
<comment type="similarity">
    <text evidence="2">Belongs to the ABC transporter superfamily.</text>
</comment>
<dbReference type="PANTHER" id="PTHR43297:SF2">
    <property type="entry name" value="DIPEPTIDE TRANSPORT ATP-BINDING PROTEIN DPPD"/>
    <property type="match status" value="1"/>
</dbReference>
<dbReference type="Pfam" id="PF00005">
    <property type="entry name" value="ABC_tran"/>
    <property type="match status" value="1"/>
</dbReference>
<dbReference type="InterPro" id="IPR050388">
    <property type="entry name" value="ABC_Ni/Peptide_Import"/>
</dbReference>
<evidence type="ECO:0000256" key="3">
    <source>
        <dbReference type="ARBA" id="ARBA00022448"/>
    </source>
</evidence>
<dbReference type="GO" id="GO:0005524">
    <property type="term" value="F:ATP binding"/>
    <property type="evidence" value="ECO:0007669"/>
    <property type="project" value="UniProtKB-KW"/>
</dbReference>
<comment type="subcellular location">
    <subcellularLocation>
        <location evidence="1">Cell membrane</location>
        <topology evidence="1">Peripheral membrane protein</topology>
    </subcellularLocation>
</comment>
<dbReference type="EMBL" id="QNSF01000006">
    <property type="protein sequence ID" value="RBP93265.1"/>
    <property type="molecule type" value="Genomic_DNA"/>
</dbReference>
<dbReference type="InterPro" id="IPR017871">
    <property type="entry name" value="ABC_transporter-like_CS"/>
</dbReference>
<evidence type="ECO:0000256" key="6">
    <source>
        <dbReference type="ARBA" id="ARBA00022840"/>
    </source>
</evidence>
<gene>
    <name evidence="9" type="ORF">DFO70_106400</name>
</gene>
<keyword evidence="6 9" id="KW-0067">ATP-binding</keyword>
<keyword evidence="5" id="KW-0547">Nucleotide-binding</keyword>
<evidence type="ECO:0000256" key="2">
    <source>
        <dbReference type="ARBA" id="ARBA00005417"/>
    </source>
</evidence>
<evidence type="ECO:0000256" key="5">
    <source>
        <dbReference type="ARBA" id="ARBA00022741"/>
    </source>
</evidence>
<dbReference type="Pfam" id="PF08352">
    <property type="entry name" value="oligo_HPY"/>
    <property type="match status" value="1"/>
</dbReference>
<dbReference type="GO" id="GO:0016887">
    <property type="term" value="F:ATP hydrolysis activity"/>
    <property type="evidence" value="ECO:0007669"/>
    <property type="project" value="InterPro"/>
</dbReference>
<name>A0A366JX38_CYTFI</name>
<dbReference type="SUPFAM" id="SSF52540">
    <property type="entry name" value="P-loop containing nucleoside triphosphate hydrolases"/>
    <property type="match status" value="1"/>
</dbReference>
<evidence type="ECO:0000256" key="4">
    <source>
        <dbReference type="ARBA" id="ARBA00022475"/>
    </source>
</evidence>
<comment type="caution">
    <text evidence="9">The sequence shown here is derived from an EMBL/GenBank/DDBJ whole genome shotgun (WGS) entry which is preliminary data.</text>
</comment>
<keyword evidence="4" id="KW-1003">Cell membrane</keyword>
<dbReference type="SMART" id="SM00382">
    <property type="entry name" value="AAA"/>
    <property type="match status" value="1"/>
</dbReference>
<dbReference type="InterPro" id="IPR013563">
    <property type="entry name" value="Oligopep_ABC_C"/>
</dbReference>
<protein>
    <submittedName>
        <fullName evidence="9">Peptide/nickel transport system ATP-binding protein</fullName>
    </submittedName>
</protein>
<dbReference type="InterPro" id="IPR027417">
    <property type="entry name" value="P-loop_NTPase"/>
</dbReference>
<dbReference type="STRING" id="1399.VL14_14360"/>
<dbReference type="InterPro" id="IPR003439">
    <property type="entry name" value="ABC_transporter-like_ATP-bd"/>
</dbReference>
<proteinExistence type="inferred from homology"/>
<dbReference type="Proteomes" id="UP000252731">
    <property type="component" value="Unassembled WGS sequence"/>
</dbReference>
<sequence length="356" mass="39468">MLKMSHFIEKDDQERSIRVTQAPVLDVKQLRTSFFSSDGEVPAVDDISFSVHKGEVLGIVGESGCGKSVTSLSIMKLIPQPPGKIVGGEILLDGEDLVNASERRMREIRGNEVAMIFQEPMTSLNPLFTIGDQLVEGIKLHKKLKKKTASQQAVEMLKLVGLPRAEQIMKEYPHQLSGGMRQRVMIAMALSCHPRLLIADEPTTALDVTIQAQILSLMKDLNEKLDTAIIMITHDLGVVAEVCERVIVMYAGKIVEEATVEEIFKNPKHPYTQGLLQSVPDVREKKERLYSIPGNVPKPGSIKTGCRFAARCEFVHDRCMTESPPLYNVEKAEQHTVRCFLHESGGVINDRSAVGS</sequence>
<evidence type="ECO:0000313" key="9">
    <source>
        <dbReference type="EMBL" id="RBP93265.1"/>
    </source>
</evidence>